<reference evidence="2 3" key="1">
    <citation type="submission" date="2019-06" db="EMBL/GenBank/DDBJ databases">
        <title>Sequencing the genomes of 1000 actinobacteria strains.</title>
        <authorList>
            <person name="Klenk H.-P."/>
        </authorList>
    </citation>
    <scope>NUCLEOTIDE SEQUENCE [LARGE SCALE GENOMIC DNA]</scope>
    <source>
        <strain evidence="2 3">DSM 44826</strain>
    </source>
</reference>
<dbReference type="InterPro" id="IPR005153">
    <property type="entry name" value="MbtH-like_dom"/>
</dbReference>
<dbReference type="GO" id="GO:0005829">
    <property type="term" value="C:cytosol"/>
    <property type="evidence" value="ECO:0007669"/>
    <property type="project" value="TreeGrafter"/>
</dbReference>
<comment type="caution">
    <text evidence="2">The sequence shown here is derived from an EMBL/GenBank/DDBJ whole genome shotgun (WGS) entry which is preliminary data.</text>
</comment>
<accession>A0A561UCL5</accession>
<protein>
    <submittedName>
        <fullName evidence="2">MbtH protein</fullName>
    </submittedName>
</protein>
<dbReference type="EMBL" id="VIWT01000001">
    <property type="protein sequence ID" value="TWF97089.1"/>
    <property type="molecule type" value="Genomic_DNA"/>
</dbReference>
<dbReference type="GO" id="GO:0019290">
    <property type="term" value="P:siderophore biosynthetic process"/>
    <property type="evidence" value="ECO:0007669"/>
    <property type="project" value="TreeGrafter"/>
</dbReference>
<proteinExistence type="predicted"/>
<dbReference type="RefSeq" id="WP_145903362.1">
    <property type="nucleotide sequence ID" value="NZ_BAAAMZ010000039.1"/>
</dbReference>
<keyword evidence="3" id="KW-1185">Reference proteome</keyword>
<dbReference type="SMART" id="SM00923">
    <property type="entry name" value="MbtH"/>
    <property type="match status" value="1"/>
</dbReference>
<name>A0A561UCL5_9ACTN</name>
<organism evidence="2 3">
    <name type="scientific">Kitasatospora viridis</name>
    <dbReference type="NCBI Taxonomy" id="281105"/>
    <lineage>
        <taxon>Bacteria</taxon>
        <taxon>Bacillati</taxon>
        <taxon>Actinomycetota</taxon>
        <taxon>Actinomycetes</taxon>
        <taxon>Kitasatosporales</taxon>
        <taxon>Streptomycetaceae</taxon>
        <taxon>Kitasatospora</taxon>
    </lineage>
</organism>
<dbReference type="Pfam" id="PF03621">
    <property type="entry name" value="MbtH"/>
    <property type="match status" value="1"/>
</dbReference>
<dbReference type="OrthoDB" id="7584480at2"/>
<evidence type="ECO:0000313" key="3">
    <source>
        <dbReference type="Proteomes" id="UP000317940"/>
    </source>
</evidence>
<dbReference type="AlphaFoldDB" id="A0A561UCL5"/>
<dbReference type="PANTHER" id="PTHR38444">
    <property type="entry name" value="ENTEROBACTIN BIOSYNTHESIS PROTEIN YBDZ"/>
    <property type="match status" value="1"/>
</dbReference>
<dbReference type="InterPro" id="IPR037407">
    <property type="entry name" value="MLP_fam"/>
</dbReference>
<dbReference type="Proteomes" id="UP000317940">
    <property type="component" value="Unassembled WGS sequence"/>
</dbReference>
<feature type="domain" description="MbtH-like" evidence="1">
    <location>
        <begin position="3"/>
        <end position="45"/>
    </location>
</feature>
<evidence type="ECO:0000259" key="1">
    <source>
        <dbReference type="SMART" id="SM00923"/>
    </source>
</evidence>
<dbReference type="PANTHER" id="PTHR38444:SF1">
    <property type="entry name" value="ENTEROBACTIN BIOSYNTHESIS PROTEIN YBDZ"/>
    <property type="match status" value="1"/>
</dbReference>
<sequence length="64" mass="7356">MTSYAVVVNDEEQYSIWPLDRDVPAGWREAGTRGTKEECLARIEEVWTDMRPLSLRRRMEGAGA</sequence>
<dbReference type="InterPro" id="IPR038020">
    <property type="entry name" value="MbtH-like_sf"/>
</dbReference>
<evidence type="ECO:0000313" key="2">
    <source>
        <dbReference type="EMBL" id="TWF97089.1"/>
    </source>
</evidence>
<dbReference type="Gene3D" id="3.90.820.10">
    <property type="entry name" value="Structural Genomics, Unknown Function 30-nov-00 1gh9 Mol_id"/>
    <property type="match status" value="1"/>
</dbReference>
<gene>
    <name evidence="2" type="ORF">FHX73_11864</name>
</gene>
<dbReference type="SUPFAM" id="SSF160582">
    <property type="entry name" value="MbtH-like"/>
    <property type="match status" value="1"/>
</dbReference>